<evidence type="ECO:0000256" key="4">
    <source>
        <dbReference type="ARBA" id="ARBA00012483"/>
    </source>
</evidence>
<dbReference type="eggNOG" id="KOG3002">
    <property type="taxonomic scope" value="Eukaryota"/>
</dbReference>
<keyword evidence="13" id="KW-1185">Reference proteome</keyword>
<dbReference type="InterPro" id="IPR013010">
    <property type="entry name" value="Znf_SIAH"/>
</dbReference>
<evidence type="ECO:0000313" key="13">
    <source>
        <dbReference type="Proteomes" id="UP000027135"/>
    </source>
</evidence>
<evidence type="ECO:0000256" key="7">
    <source>
        <dbReference type="ARBA" id="ARBA00022771"/>
    </source>
</evidence>
<feature type="domain" description="SIAH-type" evidence="11">
    <location>
        <begin position="110"/>
        <end position="173"/>
    </location>
</feature>
<dbReference type="SUPFAM" id="SSF49599">
    <property type="entry name" value="TRAF domain-like"/>
    <property type="match status" value="1"/>
</dbReference>
<evidence type="ECO:0000256" key="9">
    <source>
        <dbReference type="ARBA" id="ARBA00022833"/>
    </source>
</evidence>
<dbReference type="PROSITE" id="PS51081">
    <property type="entry name" value="ZF_SIAH"/>
    <property type="match status" value="1"/>
</dbReference>
<evidence type="ECO:0000256" key="8">
    <source>
        <dbReference type="ARBA" id="ARBA00022786"/>
    </source>
</evidence>
<dbReference type="GO" id="GO:0008270">
    <property type="term" value="F:zinc ion binding"/>
    <property type="evidence" value="ECO:0007669"/>
    <property type="project" value="UniProtKB-KW"/>
</dbReference>
<keyword evidence="6" id="KW-0479">Metal-binding</keyword>
<reference evidence="12 13" key="1">
    <citation type="journal article" date="2014" name="Nat. Commun.">
        <title>Molecular traces of alternative social organization in a termite genome.</title>
        <authorList>
            <person name="Terrapon N."/>
            <person name="Li C."/>
            <person name="Robertson H.M."/>
            <person name="Ji L."/>
            <person name="Meng X."/>
            <person name="Booth W."/>
            <person name="Chen Z."/>
            <person name="Childers C.P."/>
            <person name="Glastad K.M."/>
            <person name="Gokhale K."/>
            <person name="Gowin J."/>
            <person name="Gronenberg W."/>
            <person name="Hermansen R.A."/>
            <person name="Hu H."/>
            <person name="Hunt B.G."/>
            <person name="Huylmans A.K."/>
            <person name="Khalil S.M."/>
            <person name="Mitchell R.D."/>
            <person name="Munoz-Torres M.C."/>
            <person name="Mustard J.A."/>
            <person name="Pan H."/>
            <person name="Reese J.T."/>
            <person name="Scharf M.E."/>
            <person name="Sun F."/>
            <person name="Vogel H."/>
            <person name="Xiao J."/>
            <person name="Yang W."/>
            <person name="Yang Z."/>
            <person name="Yang Z."/>
            <person name="Zhou J."/>
            <person name="Zhu J."/>
            <person name="Brent C.S."/>
            <person name="Elsik C.G."/>
            <person name="Goodisman M.A."/>
            <person name="Liberles D.A."/>
            <person name="Roe R.M."/>
            <person name="Vargo E.L."/>
            <person name="Vilcinskas A."/>
            <person name="Wang J."/>
            <person name="Bornberg-Bauer E."/>
            <person name="Korb J."/>
            <person name="Zhang G."/>
            <person name="Liebig J."/>
        </authorList>
    </citation>
    <scope>NUCLEOTIDE SEQUENCE [LARGE SCALE GENOMIC DNA]</scope>
    <source>
        <tissue evidence="12">Whole organism</tissue>
    </source>
</reference>
<dbReference type="InterPro" id="IPR049548">
    <property type="entry name" value="Sina-like_RING"/>
</dbReference>
<dbReference type="SUPFAM" id="SSF57850">
    <property type="entry name" value="RING/U-box"/>
    <property type="match status" value="1"/>
</dbReference>
<dbReference type="EMBL" id="KK853101">
    <property type="protein sequence ID" value="KDR11335.1"/>
    <property type="molecule type" value="Genomic_DNA"/>
</dbReference>
<evidence type="ECO:0000256" key="3">
    <source>
        <dbReference type="ARBA" id="ARBA00009119"/>
    </source>
</evidence>
<keyword evidence="5" id="KW-0808">Transferase</keyword>
<dbReference type="Proteomes" id="UP000027135">
    <property type="component" value="Unassembled WGS sequence"/>
</dbReference>
<dbReference type="Pfam" id="PF21362">
    <property type="entry name" value="Sina_RING"/>
    <property type="match status" value="1"/>
</dbReference>
<comment type="pathway">
    <text evidence="2">Protein modification; protein ubiquitination.</text>
</comment>
<dbReference type="InterPro" id="IPR013083">
    <property type="entry name" value="Znf_RING/FYVE/PHD"/>
</dbReference>
<name>A0A067QRK1_ZOONE</name>
<evidence type="ECO:0000259" key="11">
    <source>
        <dbReference type="PROSITE" id="PS51081"/>
    </source>
</evidence>
<dbReference type="InterPro" id="IPR004162">
    <property type="entry name" value="SINA-like_animal"/>
</dbReference>
<keyword evidence="9" id="KW-0862">Zinc</keyword>
<evidence type="ECO:0000313" key="12">
    <source>
        <dbReference type="EMBL" id="KDR11335.1"/>
    </source>
</evidence>
<protein>
    <recommendedName>
        <fullName evidence="4">RING-type E3 ubiquitin transferase</fullName>
        <ecNumber evidence="4">2.3.2.27</ecNumber>
    </recommendedName>
</protein>
<dbReference type="GO" id="GO:0005737">
    <property type="term" value="C:cytoplasm"/>
    <property type="evidence" value="ECO:0007669"/>
    <property type="project" value="TreeGrafter"/>
</dbReference>
<dbReference type="AlphaFoldDB" id="A0A067QRK1"/>
<dbReference type="GO" id="GO:0016567">
    <property type="term" value="P:protein ubiquitination"/>
    <property type="evidence" value="ECO:0007669"/>
    <property type="project" value="UniProtKB-UniPathway"/>
</dbReference>
<dbReference type="Gene3D" id="3.30.40.10">
    <property type="entry name" value="Zinc/RING finger domain, C3HC4 (zinc finger)"/>
    <property type="match status" value="2"/>
</dbReference>
<keyword evidence="7 10" id="KW-0863">Zinc-finger</keyword>
<keyword evidence="8" id="KW-0833">Ubl conjugation pathway</keyword>
<comment type="catalytic activity">
    <reaction evidence="1">
        <text>S-ubiquitinyl-[E2 ubiquitin-conjugating enzyme]-L-cysteine + [acceptor protein]-L-lysine = [E2 ubiquitin-conjugating enzyme]-L-cysteine + N(6)-ubiquitinyl-[acceptor protein]-L-lysine.</text>
        <dbReference type="EC" id="2.3.2.27"/>
    </reaction>
</comment>
<dbReference type="GO" id="GO:0061630">
    <property type="term" value="F:ubiquitin protein ligase activity"/>
    <property type="evidence" value="ECO:0007669"/>
    <property type="project" value="UniProtKB-EC"/>
</dbReference>
<dbReference type="STRING" id="136037.A0A067QRK1"/>
<comment type="similarity">
    <text evidence="3">Belongs to the SINA (Seven in absentia) family.</text>
</comment>
<dbReference type="OMA" id="CSERMEQ"/>
<evidence type="ECO:0000256" key="5">
    <source>
        <dbReference type="ARBA" id="ARBA00022679"/>
    </source>
</evidence>
<dbReference type="EC" id="2.3.2.27" evidence="4"/>
<dbReference type="Pfam" id="PF21361">
    <property type="entry name" value="Sina_ZnF"/>
    <property type="match status" value="1"/>
</dbReference>
<dbReference type="GO" id="GO:0043161">
    <property type="term" value="P:proteasome-mediated ubiquitin-dependent protein catabolic process"/>
    <property type="evidence" value="ECO:0007669"/>
    <property type="project" value="TreeGrafter"/>
</dbReference>
<dbReference type="InParanoid" id="A0A067QRK1"/>
<organism evidence="12 13">
    <name type="scientific">Zootermopsis nevadensis</name>
    <name type="common">Dampwood termite</name>
    <dbReference type="NCBI Taxonomy" id="136037"/>
    <lineage>
        <taxon>Eukaryota</taxon>
        <taxon>Metazoa</taxon>
        <taxon>Ecdysozoa</taxon>
        <taxon>Arthropoda</taxon>
        <taxon>Hexapoda</taxon>
        <taxon>Insecta</taxon>
        <taxon>Pterygota</taxon>
        <taxon>Neoptera</taxon>
        <taxon>Polyneoptera</taxon>
        <taxon>Dictyoptera</taxon>
        <taxon>Blattodea</taxon>
        <taxon>Blattoidea</taxon>
        <taxon>Termitoidae</taxon>
        <taxon>Termopsidae</taxon>
        <taxon>Zootermopsis</taxon>
    </lineage>
</organism>
<dbReference type="PANTHER" id="PTHR45877:SF2">
    <property type="entry name" value="E3 UBIQUITIN-PROTEIN LIGASE SINA-RELATED"/>
    <property type="match status" value="1"/>
</dbReference>
<dbReference type="PANTHER" id="PTHR45877">
    <property type="entry name" value="E3 UBIQUITIN-PROTEIN LIGASE SIAH2"/>
    <property type="match status" value="1"/>
</dbReference>
<evidence type="ECO:0000256" key="1">
    <source>
        <dbReference type="ARBA" id="ARBA00000900"/>
    </source>
</evidence>
<sequence length="293" mass="32290">MSAVLYGSQTWSLILREQHSSLRTPCHLTWRLTEGMEKGLDILAPVSSVGDLLEYLKCPRCSERMEQPIAFCKNGHNICGACKDAMGKCPICGHPFTGTTNIGLENVSVWSGVACPNVDLGCKIVCPSELMTDHIATCTYKKATCPLDKLLSIVCPWEGLLKDMAAHCRESHQSRFREGSVFKSSSINDAVNIILNDDEIFIYHKLFKGGKLYCAVEKVGISQTPYSATFILDTLSGLDRIALNQVVNVVSENTDVPLKSGKFLKLNDKLLKRFICDGKLALQVVISEVNLET</sequence>
<dbReference type="GO" id="GO:0031624">
    <property type="term" value="F:ubiquitin conjugating enzyme binding"/>
    <property type="evidence" value="ECO:0007669"/>
    <property type="project" value="TreeGrafter"/>
</dbReference>
<evidence type="ECO:0000256" key="2">
    <source>
        <dbReference type="ARBA" id="ARBA00004906"/>
    </source>
</evidence>
<evidence type="ECO:0000256" key="6">
    <source>
        <dbReference type="ARBA" id="ARBA00022723"/>
    </source>
</evidence>
<proteinExistence type="inferred from homology"/>
<evidence type="ECO:0000256" key="10">
    <source>
        <dbReference type="PROSITE-ProRule" id="PRU00455"/>
    </source>
</evidence>
<dbReference type="UniPathway" id="UPA00143"/>
<gene>
    <name evidence="12" type="ORF">L798_14877</name>
</gene>
<accession>A0A067QRK1</accession>